<dbReference type="STRING" id="1434700.SAMN06296427_101210"/>
<accession>A0A1W1YC22</accession>
<reference evidence="7 8" key="1">
    <citation type="submission" date="2017-04" db="EMBL/GenBank/DDBJ databases">
        <authorList>
            <person name="Afonso C.L."/>
            <person name="Miller P.J."/>
            <person name="Scott M.A."/>
            <person name="Spackman E."/>
            <person name="Goraichik I."/>
            <person name="Dimitrov K.M."/>
            <person name="Suarez D.L."/>
            <person name="Swayne D.E."/>
        </authorList>
    </citation>
    <scope>NUCLEOTIDE SEQUENCE [LARGE SCALE GENOMIC DNA]</scope>
    <source>
        <strain evidence="7 8">CGMCC 1.12708</strain>
    </source>
</reference>
<comment type="subcellular location">
    <subcellularLocation>
        <location evidence="1">Membrane</location>
        <topology evidence="1">Multi-pass membrane protein</topology>
    </subcellularLocation>
</comment>
<dbReference type="PANTHER" id="PTHR37422">
    <property type="entry name" value="TEICHURONIC ACID BIOSYNTHESIS PROTEIN TUAE"/>
    <property type="match status" value="1"/>
</dbReference>
<evidence type="ECO:0000256" key="2">
    <source>
        <dbReference type="ARBA" id="ARBA00022692"/>
    </source>
</evidence>
<name>A0A1W1YC22_9FLAO</name>
<feature type="transmembrane region" description="Helical" evidence="5">
    <location>
        <begin position="180"/>
        <end position="213"/>
    </location>
</feature>
<feature type="transmembrane region" description="Helical" evidence="5">
    <location>
        <begin position="225"/>
        <end position="243"/>
    </location>
</feature>
<organism evidence="7 8">
    <name type="scientific">Moheibacter sediminis</name>
    <dbReference type="NCBI Taxonomy" id="1434700"/>
    <lineage>
        <taxon>Bacteria</taxon>
        <taxon>Pseudomonadati</taxon>
        <taxon>Bacteroidota</taxon>
        <taxon>Flavobacteriia</taxon>
        <taxon>Flavobacteriales</taxon>
        <taxon>Weeksellaceae</taxon>
        <taxon>Moheibacter</taxon>
    </lineage>
</organism>
<keyword evidence="4 5" id="KW-0472">Membrane</keyword>
<dbReference type="InterPro" id="IPR007016">
    <property type="entry name" value="O-antigen_ligase-rel_domated"/>
</dbReference>
<feature type="transmembrane region" description="Helical" evidence="5">
    <location>
        <begin position="321"/>
        <end position="341"/>
    </location>
</feature>
<keyword evidence="8" id="KW-1185">Reference proteome</keyword>
<keyword evidence="3 5" id="KW-1133">Transmembrane helix</keyword>
<evidence type="ECO:0000313" key="7">
    <source>
        <dbReference type="EMBL" id="SMC33361.1"/>
    </source>
</evidence>
<evidence type="ECO:0000313" key="8">
    <source>
        <dbReference type="Proteomes" id="UP000192393"/>
    </source>
</evidence>
<evidence type="ECO:0000259" key="6">
    <source>
        <dbReference type="Pfam" id="PF04932"/>
    </source>
</evidence>
<evidence type="ECO:0000256" key="5">
    <source>
        <dbReference type="SAM" id="Phobius"/>
    </source>
</evidence>
<feature type="transmembrane region" description="Helical" evidence="5">
    <location>
        <begin position="157"/>
        <end position="174"/>
    </location>
</feature>
<protein>
    <submittedName>
        <fullName evidence="7">O-antigen ligase</fullName>
    </submittedName>
</protein>
<keyword evidence="2 5" id="KW-0812">Transmembrane</keyword>
<dbReference type="PANTHER" id="PTHR37422:SF17">
    <property type="entry name" value="O-ANTIGEN LIGASE"/>
    <property type="match status" value="1"/>
</dbReference>
<dbReference type="GO" id="GO:0016020">
    <property type="term" value="C:membrane"/>
    <property type="evidence" value="ECO:0007669"/>
    <property type="project" value="UniProtKB-SubCell"/>
</dbReference>
<feature type="transmembrane region" description="Helical" evidence="5">
    <location>
        <begin position="59"/>
        <end position="78"/>
    </location>
</feature>
<proteinExistence type="predicted"/>
<dbReference type="InterPro" id="IPR051533">
    <property type="entry name" value="WaaL-like"/>
</dbReference>
<dbReference type="GO" id="GO:0016874">
    <property type="term" value="F:ligase activity"/>
    <property type="evidence" value="ECO:0007669"/>
    <property type="project" value="UniProtKB-KW"/>
</dbReference>
<feature type="transmembrane region" description="Helical" evidence="5">
    <location>
        <begin position="117"/>
        <end position="136"/>
    </location>
</feature>
<feature type="domain" description="O-antigen ligase-related" evidence="6">
    <location>
        <begin position="187"/>
        <end position="334"/>
    </location>
</feature>
<evidence type="ECO:0000256" key="1">
    <source>
        <dbReference type="ARBA" id="ARBA00004141"/>
    </source>
</evidence>
<feature type="transmembrane region" description="Helical" evidence="5">
    <location>
        <begin position="9"/>
        <end position="25"/>
    </location>
</feature>
<dbReference type="Pfam" id="PF04932">
    <property type="entry name" value="Wzy_C"/>
    <property type="match status" value="1"/>
</dbReference>
<sequence length="394" mass="45462">MTFTQLKEPLFYISLAGVLITLVFPEHSINSKAIIFSVVCWLLYNPFSEKLRLIKKNIVPFLVISALFWISCLGMIYTENTNEGTKILTRNLPFLIFPLIFSSIKIDEKGIQFLLKYFSFSVILAAMFTLGKAFYLKLNNLGSYFHFLKLEELQDKHNTYFAMFCVFAITYFLFHLKKKTWCYLGCILFLLGYIYLLSVRISIVALVLIGVVYLISQRKTIPSRYFYFIFIGCAFIPVVFYFSPSFQEKFNPYTPQGEKISDVDSRKIHWQAALDHISRNNILLGQGTGDGHEGLFETYKKFGFYTGFAEKYNAHNQYIEIALYYGAIGLVILLTMLVYALKINLLQKDYFAVAIVVVFAVFMVTESILQRHDGIVLCAFFISLFSMKKISENA</sequence>
<evidence type="ECO:0000256" key="3">
    <source>
        <dbReference type="ARBA" id="ARBA00022989"/>
    </source>
</evidence>
<dbReference type="OrthoDB" id="1093278at2"/>
<evidence type="ECO:0000256" key="4">
    <source>
        <dbReference type="ARBA" id="ARBA00023136"/>
    </source>
</evidence>
<dbReference type="RefSeq" id="WP_084015424.1">
    <property type="nucleotide sequence ID" value="NZ_FWXS01000001.1"/>
</dbReference>
<keyword evidence="7" id="KW-0436">Ligase</keyword>
<gene>
    <name evidence="7" type="ORF">SAMN06296427_101210</name>
</gene>
<dbReference type="Proteomes" id="UP000192393">
    <property type="component" value="Unassembled WGS sequence"/>
</dbReference>
<dbReference type="AlphaFoldDB" id="A0A1W1YC22"/>
<dbReference type="EMBL" id="FWXS01000001">
    <property type="protein sequence ID" value="SMC33361.1"/>
    <property type="molecule type" value="Genomic_DNA"/>
</dbReference>
<feature type="transmembrane region" description="Helical" evidence="5">
    <location>
        <begin position="350"/>
        <end position="368"/>
    </location>
</feature>